<feature type="domain" description="Methylmalonyl-CoA mutase alpha/beta chain catalytic" evidence="1">
    <location>
        <begin position="194"/>
        <end position="364"/>
    </location>
</feature>
<organism evidence="2 3">
    <name type="scientific">Chryseosolibacter indicus</name>
    <dbReference type="NCBI Taxonomy" id="2782351"/>
    <lineage>
        <taxon>Bacteria</taxon>
        <taxon>Pseudomonadati</taxon>
        <taxon>Bacteroidota</taxon>
        <taxon>Cytophagia</taxon>
        <taxon>Cytophagales</taxon>
        <taxon>Chryseotaleaceae</taxon>
        <taxon>Chryseosolibacter</taxon>
    </lineage>
</organism>
<dbReference type="PANTHER" id="PTHR48101">
    <property type="entry name" value="METHYLMALONYL-COA MUTASE, MITOCHONDRIAL-RELATED"/>
    <property type="match status" value="1"/>
</dbReference>
<evidence type="ECO:0000259" key="1">
    <source>
        <dbReference type="Pfam" id="PF01642"/>
    </source>
</evidence>
<dbReference type="InterPro" id="IPR016176">
    <property type="entry name" value="Cbl-dep_enz_cat"/>
</dbReference>
<comment type="caution">
    <text evidence="2">The sequence shown here is derived from an EMBL/GenBank/DDBJ whole genome shotgun (WGS) entry which is preliminary data.</text>
</comment>
<dbReference type="SUPFAM" id="SSF51703">
    <property type="entry name" value="Cobalamin (vitamin B12)-dependent enzymes"/>
    <property type="match status" value="1"/>
</dbReference>
<evidence type="ECO:0000313" key="3">
    <source>
        <dbReference type="Proteomes" id="UP000772618"/>
    </source>
</evidence>
<dbReference type="Proteomes" id="UP000772618">
    <property type="component" value="Unassembled WGS sequence"/>
</dbReference>
<name>A0ABS5VR07_9BACT</name>
<keyword evidence="3" id="KW-1185">Reference proteome</keyword>
<dbReference type="Gene3D" id="3.20.20.240">
    <property type="entry name" value="Methylmalonyl-CoA mutase"/>
    <property type="match status" value="2"/>
</dbReference>
<sequence>MKETDIQKLLSDTFSVSDVNEWKRVATSELDGKEPFQELKWKDPDNIEYLPYYDKTTTQHTEVSEFHRSPLNKDFLGNRTWFNTPVIHVVSLIAANQKALQHLKNGADGIVFDFNSLSSIDLEILLKDIELPYCAISFINATADVSNAFINHVVKHNIDQKSIKGSFFWKNIDDAISSGSLRNFNYLGCIVNSSTPVNEISEALLAGVKQLEKSQGDERVKAFSRISFSLPIHTNFLIEISKLKALRMLWFQIANVYKVNSYNFNDLHIHARVEAWSNEKLSPHENMLRGTTSAMASIIGGCDSLSVYPQDENNSMMDRIARNVSNILREESHFDKVEDPLAGAYVIESMVNQLAEKAWDLFKTKQK</sequence>
<proteinExistence type="predicted"/>
<dbReference type="EMBL" id="JAHESD010000022">
    <property type="protein sequence ID" value="MBT1703887.1"/>
    <property type="molecule type" value="Genomic_DNA"/>
</dbReference>
<dbReference type="PANTHER" id="PTHR48101:SF1">
    <property type="entry name" value="METHYLMALONYL-COA MUTASE, LARGE SUBUNIT"/>
    <property type="match status" value="1"/>
</dbReference>
<accession>A0ABS5VR07</accession>
<reference evidence="2 3" key="1">
    <citation type="submission" date="2021-05" db="EMBL/GenBank/DDBJ databases">
        <title>A Polyphasic approach of four new species of the genus Ohtaekwangia: Ohtaekwangia histidinii sp. nov., Ohtaekwangia cretensis sp. nov., Ohtaekwangia indiensis sp. nov., Ohtaekwangia reichenbachii sp. nov. from diverse environment.</title>
        <authorList>
            <person name="Octaviana S."/>
        </authorList>
    </citation>
    <scope>NUCLEOTIDE SEQUENCE [LARGE SCALE GENOMIC DNA]</scope>
    <source>
        <strain evidence="2 3">PWU20</strain>
    </source>
</reference>
<dbReference type="Pfam" id="PF01642">
    <property type="entry name" value="MM_CoA_mutase"/>
    <property type="match status" value="1"/>
</dbReference>
<dbReference type="InterPro" id="IPR006099">
    <property type="entry name" value="MeMalonylCoA_mutase_a/b_cat"/>
</dbReference>
<evidence type="ECO:0000313" key="2">
    <source>
        <dbReference type="EMBL" id="MBT1703887.1"/>
    </source>
</evidence>
<protein>
    <recommendedName>
        <fullName evidence="1">Methylmalonyl-CoA mutase alpha/beta chain catalytic domain-containing protein</fullName>
    </recommendedName>
</protein>
<gene>
    <name evidence="2" type="ORF">KK060_11380</name>
</gene>
<dbReference type="RefSeq" id="WP_254153849.1">
    <property type="nucleotide sequence ID" value="NZ_JAHESD010000022.1"/>
</dbReference>